<protein>
    <recommendedName>
        <fullName evidence="3">Pyridoxamine 5'-phosphate oxidase putative domain-containing protein</fullName>
    </recommendedName>
</protein>
<name>A0ABW3D0R9_9FLAO</name>
<keyword evidence="2" id="KW-1185">Reference proteome</keyword>
<organism evidence="1 2">
    <name type="scientific">Sungkyunkwania multivorans</name>
    <dbReference type="NCBI Taxonomy" id="1173618"/>
    <lineage>
        <taxon>Bacteria</taxon>
        <taxon>Pseudomonadati</taxon>
        <taxon>Bacteroidota</taxon>
        <taxon>Flavobacteriia</taxon>
        <taxon>Flavobacteriales</taxon>
        <taxon>Flavobacteriaceae</taxon>
        <taxon>Sungkyunkwania</taxon>
    </lineage>
</organism>
<evidence type="ECO:0000313" key="2">
    <source>
        <dbReference type="Proteomes" id="UP001596978"/>
    </source>
</evidence>
<gene>
    <name evidence="1" type="ORF">ACFQ1M_10975</name>
</gene>
<sequence>MDILADWEKIRIHFSKSFRRNLHVAIASVDAENNPTTTPVGSLFLNADQTGFYFEKFVTKLPVNATTNNKICVLGVNSNRWLWIRSLYEGRFRQYPALKLYGELGALKKASDAQIRALARRVRRTKDLKGHKYLWDDMIYVREVTFTKAEKINLGKMTRGL</sequence>
<comment type="caution">
    <text evidence="1">The sequence shown here is derived from an EMBL/GenBank/DDBJ whole genome shotgun (WGS) entry which is preliminary data.</text>
</comment>
<proteinExistence type="predicted"/>
<evidence type="ECO:0008006" key="3">
    <source>
        <dbReference type="Google" id="ProtNLM"/>
    </source>
</evidence>
<evidence type="ECO:0000313" key="1">
    <source>
        <dbReference type="EMBL" id="MFD0862727.1"/>
    </source>
</evidence>
<dbReference type="EMBL" id="JBHTJH010000010">
    <property type="protein sequence ID" value="MFD0862727.1"/>
    <property type="molecule type" value="Genomic_DNA"/>
</dbReference>
<dbReference type="RefSeq" id="WP_386408126.1">
    <property type="nucleotide sequence ID" value="NZ_JBHTJH010000010.1"/>
</dbReference>
<reference evidence="2" key="1">
    <citation type="journal article" date="2019" name="Int. J. Syst. Evol. Microbiol.">
        <title>The Global Catalogue of Microorganisms (GCM) 10K type strain sequencing project: providing services to taxonomists for standard genome sequencing and annotation.</title>
        <authorList>
            <consortium name="The Broad Institute Genomics Platform"/>
            <consortium name="The Broad Institute Genome Sequencing Center for Infectious Disease"/>
            <person name="Wu L."/>
            <person name="Ma J."/>
        </authorList>
    </citation>
    <scope>NUCLEOTIDE SEQUENCE [LARGE SCALE GENOMIC DNA]</scope>
    <source>
        <strain evidence="2">CCUG 62952</strain>
    </source>
</reference>
<dbReference type="Proteomes" id="UP001596978">
    <property type="component" value="Unassembled WGS sequence"/>
</dbReference>
<accession>A0ABW3D0R9</accession>